<evidence type="ECO:0000256" key="6">
    <source>
        <dbReference type="ARBA" id="ARBA00023163"/>
    </source>
</evidence>
<dbReference type="Gene3D" id="6.10.140.200">
    <property type="match status" value="1"/>
</dbReference>
<feature type="compositionally biased region" description="Low complexity" evidence="9">
    <location>
        <begin position="8"/>
        <end position="24"/>
    </location>
</feature>
<proteinExistence type="inferred from homology"/>
<dbReference type="InterPro" id="IPR044888">
    <property type="entry name" value="Mediatior_Med7_sf"/>
</dbReference>
<dbReference type="EMBL" id="KE361640">
    <property type="protein sequence ID" value="EPQ27255.1"/>
    <property type="molecule type" value="Genomic_DNA"/>
</dbReference>
<dbReference type="GO" id="GO:0070847">
    <property type="term" value="C:core mediator complex"/>
    <property type="evidence" value="ECO:0007669"/>
    <property type="project" value="TreeGrafter"/>
</dbReference>
<dbReference type="PANTHER" id="PTHR21428">
    <property type="entry name" value="MEDIATOR OF RNA POLYMERASE II TRANSCRIPTION SUBUNIT 7"/>
    <property type="match status" value="1"/>
</dbReference>
<organism evidence="10 11">
    <name type="scientific">Pseudozyma flocculosa PF-1</name>
    <dbReference type="NCBI Taxonomy" id="1277687"/>
    <lineage>
        <taxon>Eukaryota</taxon>
        <taxon>Fungi</taxon>
        <taxon>Dikarya</taxon>
        <taxon>Basidiomycota</taxon>
        <taxon>Ustilaginomycotina</taxon>
        <taxon>Ustilaginomycetes</taxon>
        <taxon>Ustilaginales</taxon>
        <taxon>Ustilaginaceae</taxon>
        <taxon>Pseudozyma</taxon>
    </lineage>
</organism>
<evidence type="ECO:0000256" key="7">
    <source>
        <dbReference type="ARBA" id="ARBA00023242"/>
    </source>
</evidence>
<evidence type="ECO:0000256" key="9">
    <source>
        <dbReference type="SAM" id="MobiDB-lite"/>
    </source>
</evidence>
<evidence type="ECO:0000313" key="11">
    <source>
        <dbReference type="Proteomes" id="UP000053664"/>
    </source>
</evidence>
<reference evidence="10 11" key="1">
    <citation type="journal article" date="2013" name="Plant Cell">
        <title>The transition from a phytopathogenic smut ancestor to an anamorphic biocontrol agent deciphered by comparative whole-genome analysis.</title>
        <authorList>
            <person name="Lefebvre F."/>
            <person name="Joly D.L."/>
            <person name="Labbe C."/>
            <person name="Teichmann B."/>
            <person name="Linning R."/>
            <person name="Belzile F."/>
            <person name="Bakkeren G."/>
            <person name="Belanger R.R."/>
        </authorList>
    </citation>
    <scope>NUCLEOTIDE SEQUENCE [LARGE SCALE GENOMIC DNA]</scope>
    <source>
        <strain evidence="10 11">PF-1</strain>
    </source>
</reference>
<evidence type="ECO:0000256" key="2">
    <source>
        <dbReference type="ARBA" id="ARBA00009994"/>
    </source>
</evidence>
<comment type="subcellular location">
    <subcellularLocation>
        <location evidence="1 8">Nucleus</location>
    </subcellularLocation>
</comment>
<evidence type="ECO:0000256" key="1">
    <source>
        <dbReference type="ARBA" id="ARBA00004123"/>
    </source>
</evidence>
<dbReference type="AlphaFoldDB" id="A0A061H5I6"/>
<dbReference type="InterPro" id="IPR009244">
    <property type="entry name" value="Mediatior_Med7"/>
</dbReference>
<evidence type="ECO:0000256" key="8">
    <source>
        <dbReference type="RuleBase" id="RU364060"/>
    </source>
</evidence>
<dbReference type="eggNOG" id="KOG0570">
    <property type="taxonomic scope" value="Eukaryota"/>
</dbReference>
<keyword evidence="4 8" id="KW-0805">Transcription regulation</keyword>
<name>A0A061H5I6_9BASI</name>
<dbReference type="GeneID" id="19319276"/>
<accession>A0A061H5I6</accession>
<dbReference type="HOGENOM" id="CLU_065214_1_0_1"/>
<feature type="region of interest" description="Disordered" evidence="9">
    <location>
        <begin position="1"/>
        <end position="33"/>
    </location>
</feature>
<comment type="function">
    <text evidence="8">Component of the Mediator complex, a coactivator involved in the regulated transcription of nearly all RNA polymerase II-dependent genes. Mediator functions as a bridge to convey information from gene-specific regulatory proteins to the basal RNA polymerase II transcription machinery.</text>
</comment>
<dbReference type="Pfam" id="PF05983">
    <property type="entry name" value="Med7"/>
    <property type="match status" value="1"/>
</dbReference>
<gene>
    <name evidence="10" type="ORF">PFL1_05178</name>
</gene>
<dbReference type="PANTHER" id="PTHR21428:SF11">
    <property type="entry name" value="MEDIATOR OF RNA POLYMERASE II TRANSCRIPTION SUBUNIT 7"/>
    <property type="match status" value="1"/>
</dbReference>
<dbReference type="InterPro" id="IPR037212">
    <property type="entry name" value="Med7/Med21-like"/>
</dbReference>
<dbReference type="RefSeq" id="XP_007880899.1">
    <property type="nucleotide sequence ID" value="XM_007882708.1"/>
</dbReference>
<keyword evidence="5 8" id="KW-0010">Activator</keyword>
<dbReference type="KEGG" id="pfp:PFL1_05178"/>
<evidence type="ECO:0000256" key="3">
    <source>
        <dbReference type="ARBA" id="ARBA00020631"/>
    </source>
</evidence>
<dbReference type="SUPFAM" id="SSF140718">
    <property type="entry name" value="Mediator hinge subcomplex-like"/>
    <property type="match status" value="1"/>
</dbReference>
<evidence type="ECO:0000256" key="4">
    <source>
        <dbReference type="ARBA" id="ARBA00023015"/>
    </source>
</evidence>
<dbReference type="GO" id="GO:0006357">
    <property type="term" value="P:regulation of transcription by RNA polymerase II"/>
    <property type="evidence" value="ECO:0007669"/>
    <property type="project" value="InterPro"/>
</dbReference>
<dbReference type="OrthoDB" id="10253553at2759"/>
<keyword evidence="6 8" id="KW-0804">Transcription</keyword>
<protein>
    <recommendedName>
        <fullName evidence="3 8">Mediator of RNA polymerase II transcription subunit 7</fullName>
    </recommendedName>
</protein>
<feature type="region of interest" description="Disordered" evidence="9">
    <location>
        <begin position="89"/>
        <end position="113"/>
    </location>
</feature>
<feature type="compositionally biased region" description="Basic and acidic residues" evidence="9">
    <location>
        <begin position="96"/>
        <end position="113"/>
    </location>
</feature>
<dbReference type="Proteomes" id="UP000053664">
    <property type="component" value="Unassembled WGS sequence"/>
</dbReference>
<dbReference type="GO" id="GO:0016592">
    <property type="term" value="C:mediator complex"/>
    <property type="evidence" value="ECO:0007669"/>
    <property type="project" value="InterPro"/>
</dbReference>
<dbReference type="GO" id="GO:0003712">
    <property type="term" value="F:transcription coregulator activity"/>
    <property type="evidence" value="ECO:0007669"/>
    <property type="project" value="InterPro"/>
</dbReference>
<comment type="similarity">
    <text evidence="2 8">Belongs to the Mediator complex subunit 7 family.</text>
</comment>
<keyword evidence="7 8" id="KW-0539">Nucleus</keyword>
<evidence type="ECO:0000313" key="10">
    <source>
        <dbReference type="EMBL" id="EPQ27255.1"/>
    </source>
</evidence>
<evidence type="ECO:0000256" key="5">
    <source>
        <dbReference type="ARBA" id="ARBA00023159"/>
    </source>
</evidence>
<sequence>MDAEHDQQQQQQQADANGTAGAAQISTSFFPPPPQVYLKYTRRNLALLSVLQSHRLGPEETPWEFLDPEARMQRQTGILRDHLRQVRARKRRRKLEKADDAHAHDAGGDDVKMQEAGFADGDEEAANDDEELPDFDLLLELDRPKVEWIEEDGGYTVFGQHWPIPDVTPTLEELGIPTILPPSTTADRKQQLTTLLQSLLHTYRALTSDLLRPAQPYDVWVPAAAPDPAAQEGAGQPVQPPMGFWTQSTEAKDRLQHIQNVVINMQFLINELRPTQARETLKLMMQMQLQRRREETALIRQRCEQMREKVESIRRMVRDGE</sequence>
<comment type="subunit">
    <text evidence="8">Component of the Mediator complex.</text>
</comment>